<evidence type="ECO:0000313" key="1">
    <source>
        <dbReference type="EMBL" id="BAL84718.1"/>
    </source>
</evidence>
<organism evidence="1 2">
    <name type="scientific">Selenomonas ruminantium subsp. lactilytica (strain NBRC 103574 / TAM6421)</name>
    <dbReference type="NCBI Taxonomy" id="927704"/>
    <lineage>
        <taxon>Bacteria</taxon>
        <taxon>Bacillati</taxon>
        <taxon>Bacillota</taxon>
        <taxon>Negativicutes</taxon>
        <taxon>Selenomonadales</taxon>
        <taxon>Selenomonadaceae</taxon>
        <taxon>Selenomonas</taxon>
    </lineage>
</organism>
<dbReference type="KEGG" id="sri:SELR_pSRC400670"/>
<name>I0GVD1_SELRL</name>
<dbReference type="Proteomes" id="UP000007887">
    <property type="component" value="Plasmid pSRC4"/>
</dbReference>
<dbReference type="AlphaFoldDB" id="I0GVD1"/>
<sequence>MLRKTIATLTVTTVLGVGLWFIDDFYTEKTLEWYEDSYAYAFEKTNEKPDEDNELGRMTWLLCWRIANNFTPSLSDWLDPPPKVGKRETVEYIQKQGYYYDAWKGTLVEIPESEEK</sequence>
<dbReference type="EMBL" id="AP012294">
    <property type="protein sequence ID" value="BAL84718.1"/>
    <property type="molecule type" value="Genomic_DNA"/>
</dbReference>
<dbReference type="PATRIC" id="fig|927704.6.peg.3482"/>
<dbReference type="HOGENOM" id="CLU_2095184_0_0_9"/>
<evidence type="ECO:0000313" key="2">
    <source>
        <dbReference type="Proteomes" id="UP000007887"/>
    </source>
</evidence>
<protein>
    <submittedName>
        <fullName evidence="1">Uncharacterized protein</fullName>
    </submittedName>
</protein>
<keyword evidence="1" id="KW-0614">Plasmid</keyword>
<reference evidence="1 2" key="1">
    <citation type="submission" date="2011-10" db="EMBL/GenBank/DDBJ databases">
        <title>Whole genome sequence of Selenomonas ruminantium subsp. lactilytica TAM6421.</title>
        <authorList>
            <person name="Oguchi A."/>
            <person name="Ankai A."/>
            <person name="Kaneko J."/>
            <person name="Yamada-Narita S."/>
            <person name="Fukui S."/>
            <person name="Takahashi M."/>
            <person name="Onodera T."/>
            <person name="Kojima S."/>
            <person name="Fushimi T."/>
            <person name="Abe N."/>
            <person name="Kamio Y."/>
            <person name="Yamazaki S."/>
            <person name="Fujita N."/>
        </authorList>
    </citation>
    <scope>NUCLEOTIDE SEQUENCE [LARGE SCALE GENOMIC DNA]</scope>
    <source>
        <strain evidence="2">NBRC 103574 / TAM6421</strain>
        <plasmid evidence="1 2">pSRC4</plasmid>
    </source>
</reference>
<proteinExistence type="predicted"/>
<accession>I0GVD1</accession>
<dbReference type="RefSeq" id="WP_014426018.1">
    <property type="nucleotide sequence ID" value="NC_017069.1"/>
</dbReference>
<gene>
    <name evidence="1" type="ordered locus">SELR_pSRC400670</name>
</gene>
<geneLocation type="plasmid" evidence="1 2">
    <name>pSRC4</name>
</geneLocation>